<gene>
    <name evidence="1" type="ORF">L6452_18860</name>
</gene>
<reference evidence="1 2" key="2">
    <citation type="journal article" date="2022" name="Mol. Ecol. Resour.">
        <title>The genomes of chicory, endive, great burdock and yacon provide insights into Asteraceae paleo-polyploidization history and plant inulin production.</title>
        <authorList>
            <person name="Fan W."/>
            <person name="Wang S."/>
            <person name="Wang H."/>
            <person name="Wang A."/>
            <person name="Jiang F."/>
            <person name="Liu H."/>
            <person name="Zhao H."/>
            <person name="Xu D."/>
            <person name="Zhang Y."/>
        </authorList>
    </citation>
    <scope>NUCLEOTIDE SEQUENCE [LARGE SCALE GENOMIC DNA]</scope>
    <source>
        <strain evidence="2">cv. Niubang</strain>
    </source>
</reference>
<organism evidence="1 2">
    <name type="scientific">Arctium lappa</name>
    <name type="common">Greater burdock</name>
    <name type="synonym">Lappa major</name>
    <dbReference type="NCBI Taxonomy" id="4217"/>
    <lineage>
        <taxon>Eukaryota</taxon>
        <taxon>Viridiplantae</taxon>
        <taxon>Streptophyta</taxon>
        <taxon>Embryophyta</taxon>
        <taxon>Tracheophyta</taxon>
        <taxon>Spermatophyta</taxon>
        <taxon>Magnoliopsida</taxon>
        <taxon>eudicotyledons</taxon>
        <taxon>Gunneridae</taxon>
        <taxon>Pentapetalae</taxon>
        <taxon>asterids</taxon>
        <taxon>campanulids</taxon>
        <taxon>Asterales</taxon>
        <taxon>Asteraceae</taxon>
        <taxon>Carduoideae</taxon>
        <taxon>Cardueae</taxon>
        <taxon>Arctiinae</taxon>
        <taxon>Arctium</taxon>
    </lineage>
</organism>
<comment type="caution">
    <text evidence="1">The sequence shown here is derived from an EMBL/GenBank/DDBJ whole genome shotgun (WGS) entry which is preliminary data.</text>
</comment>
<protein>
    <submittedName>
        <fullName evidence="1">Uncharacterized protein</fullName>
    </submittedName>
</protein>
<evidence type="ECO:0000313" key="2">
    <source>
        <dbReference type="Proteomes" id="UP001055879"/>
    </source>
</evidence>
<name>A0ACB9C7H5_ARCLA</name>
<keyword evidence="2" id="KW-1185">Reference proteome</keyword>
<accession>A0ACB9C7H5</accession>
<dbReference type="EMBL" id="CM042051">
    <property type="protein sequence ID" value="KAI3730183.1"/>
    <property type="molecule type" value="Genomic_DNA"/>
</dbReference>
<sequence>MTCESDRGNVALSQSPNAYRGHLAARDYAPATMPWHNRQAILEYGYGHGRDAGSGKGMSFRLTMDVDDVMGEKCGKEVYPRNRERESGKTNQYEFGKKGFGEKTIDRWLDWGEMRMEEIGGWVTEWVIRMRRDSPI</sequence>
<reference evidence="2" key="1">
    <citation type="journal article" date="2022" name="Mol. Ecol. Resour.">
        <title>The genomes of chicory, endive, great burdock and yacon provide insights into Asteraceae palaeo-polyploidization history and plant inulin production.</title>
        <authorList>
            <person name="Fan W."/>
            <person name="Wang S."/>
            <person name="Wang H."/>
            <person name="Wang A."/>
            <person name="Jiang F."/>
            <person name="Liu H."/>
            <person name="Zhao H."/>
            <person name="Xu D."/>
            <person name="Zhang Y."/>
        </authorList>
    </citation>
    <scope>NUCLEOTIDE SEQUENCE [LARGE SCALE GENOMIC DNA]</scope>
    <source>
        <strain evidence="2">cv. Niubang</strain>
    </source>
</reference>
<evidence type="ECO:0000313" key="1">
    <source>
        <dbReference type="EMBL" id="KAI3730183.1"/>
    </source>
</evidence>
<proteinExistence type="predicted"/>
<dbReference type="Proteomes" id="UP001055879">
    <property type="component" value="Linkage Group LG05"/>
</dbReference>